<protein>
    <submittedName>
        <fullName evidence="2 3">Uncharacterized protein</fullName>
    </submittedName>
</protein>
<evidence type="ECO:0000313" key="4">
    <source>
        <dbReference type="Proteomes" id="UP000008810"/>
    </source>
</evidence>
<reference evidence="2" key="2">
    <citation type="submission" date="2017-06" db="EMBL/GenBank/DDBJ databases">
        <title>WGS assembly of Brachypodium distachyon.</title>
        <authorList>
            <consortium name="The International Brachypodium Initiative"/>
            <person name="Lucas S."/>
            <person name="Harmon-Smith M."/>
            <person name="Lail K."/>
            <person name="Tice H."/>
            <person name="Grimwood J."/>
            <person name="Bruce D."/>
            <person name="Barry K."/>
            <person name="Shu S."/>
            <person name="Lindquist E."/>
            <person name="Wang M."/>
            <person name="Pitluck S."/>
            <person name="Vogel J.P."/>
            <person name="Garvin D.F."/>
            <person name="Mockler T.C."/>
            <person name="Schmutz J."/>
            <person name="Rokhsar D."/>
            <person name="Bevan M.W."/>
        </authorList>
    </citation>
    <scope>NUCLEOTIDE SEQUENCE</scope>
    <source>
        <strain evidence="2">Bd21</strain>
    </source>
</reference>
<dbReference type="EMBL" id="CM000880">
    <property type="protein sequence ID" value="PNT76797.1"/>
    <property type="molecule type" value="Genomic_DNA"/>
</dbReference>
<gene>
    <name evidence="2" type="ORF">BRADI_1g53654v3</name>
</gene>
<feature type="region of interest" description="Disordered" evidence="1">
    <location>
        <begin position="17"/>
        <end position="73"/>
    </location>
</feature>
<dbReference type="EnsemblPlants" id="PNT76797">
    <property type="protein sequence ID" value="PNT76797"/>
    <property type="gene ID" value="BRADI_1g53654v3"/>
</dbReference>
<dbReference type="AlphaFoldDB" id="A0A2K2DR80"/>
<evidence type="ECO:0000313" key="3">
    <source>
        <dbReference type="EnsemblPlants" id="PNT76797"/>
    </source>
</evidence>
<dbReference type="Gramene" id="PNT76797">
    <property type="protein sequence ID" value="PNT76797"/>
    <property type="gene ID" value="BRADI_1g53654v3"/>
</dbReference>
<dbReference type="Proteomes" id="UP000008810">
    <property type="component" value="Chromosome 1"/>
</dbReference>
<organism evidence="2">
    <name type="scientific">Brachypodium distachyon</name>
    <name type="common">Purple false brome</name>
    <name type="synonym">Trachynia distachya</name>
    <dbReference type="NCBI Taxonomy" id="15368"/>
    <lineage>
        <taxon>Eukaryota</taxon>
        <taxon>Viridiplantae</taxon>
        <taxon>Streptophyta</taxon>
        <taxon>Embryophyta</taxon>
        <taxon>Tracheophyta</taxon>
        <taxon>Spermatophyta</taxon>
        <taxon>Magnoliopsida</taxon>
        <taxon>Liliopsida</taxon>
        <taxon>Poales</taxon>
        <taxon>Poaceae</taxon>
        <taxon>BOP clade</taxon>
        <taxon>Pooideae</taxon>
        <taxon>Stipodae</taxon>
        <taxon>Brachypodieae</taxon>
        <taxon>Brachypodium</taxon>
    </lineage>
</organism>
<reference evidence="2 3" key="1">
    <citation type="journal article" date="2010" name="Nature">
        <title>Genome sequencing and analysis of the model grass Brachypodium distachyon.</title>
        <authorList>
            <consortium name="International Brachypodium Initiative"/>
        </authorList>
    </citation>
    <scope>NUCLEOTIDE SEQUENCE [LARGE SCALE GENOMIC DNA]</scope>
    <source>
        <strain evidence="2 3">Bd21</strain>
    </source>
</reference>
<feature type="non-terminal residue" evidence="2">
    <location>
        <position position="1"/>
    </location>
</feature>
<sequence>LPHAFWSAVVTPLRPPASCTSLRKNISPPPPGRLPPPQQASGSYPQFSRPIRSAPARGRRWRRSPSVRRRPMPRFCHGATESRWAAARLTTRCGGGAALTTRAAGGGLGVAERAAAALAELAEEDTYADRRPAVREGHLCYPATRRWTARGRDSSLRRCPHGLVSGRLAFPAMAVAPGDRTTTLMPLRGVDPRRRRS</sequence>
<dbReference type="InParanoid" id="A0A2K2DR80"/>
<keyword evidence="4" id="KW-1185">Reference proteome</keyword>
<evidence type="ECO:0000313" key="2">
    <source>
        <dbReference type="EMBL" id="PNT76797.1"/>
    </source>
</evidence>
<evidence type="ECO:0000256" key="1">
    <source>
        <dbReference type="SAM" id="MobiDB-lite"/>
    </source>
</evidence>
<accession>A0A2K2DR80</accession>
<proteinExistence type="predicted"/>
<feature type="compositionally biased region" description="Basic residues" evidence="1">
    <location>
        <begin position="57"/>
        <end position="72"/>
    </location>
</feature>
<name>A0A2K2DR80_BRADI</name>
<reference evidence="3" key="3">
    <citation type="submission" date="2018-08" db="UniProtKB">
        <authorList>
            <consortium name="EnsemblPlants"/>
        </authorList>
    </citation>
    <scope>IDENTIFICATION</scope>
    <source>
        <strain evidence="3">cv. Bd21</strain>
    </source>
</reference>
<feature type="compositionally biased region" description="Pro residues" evidence="1">
    <location>
        <begin position="27"/>
        <end position="38"/>
    </location>
</feature>